<evidence type="ECO:0000256" key="11">
    <source>
        <dbReference type="ARBA" id="ARBA00023136"/>
    </source>
</evidence>
<dbReference type="GO" id="GO:0016020">
    <property type="term" value="C:membrane"/>
    <property type="evidence" value="ECO:0007669"/>
    <property type="project" value="UniProtKB-SubCell"/>
</dbReference>
<keyword evidence="7" id="KW-1133">Transmembrane helix</keyword>
<dbReference type="GO" id="GO:0005506">
    <property type="term" value="F:iron ion binding"/>
    <property type="evidence" value="ECO:0007669"/>
    <property type="project" value="InterPro"/>
</dbReference>
<evidence type="ECO:0000256" key="5">
    <source>
        <dbReference type="ARBA" id="ARBA00022692"/>
    </source>
</evidence>
<evidence type="ECO:0000256" key="2">
    <source>
        <dbReference type="ARBA" id="ARBA00004167"/>
    </source>
</evidence>
<dbReference type="STRING" id="2094558.A0A314ZGM5"/>
<comment type="similarity">
    <text evidence="3 13">Belongs to the cytochrome P450 family.</text>
</comment>
<evidence type="ECO:0000256" key="10">
    <source>
        <dbReference type="ARBA" id="ARBA00023033"/>
    </source>
</evidence>
<keyword evidence="8 13" id="KW-0560">Oxidoreductase</keyword>
<sequence>MEFWFLLLAFVCLYISFTALLKLLSNKRLAPSPPTLPILGNIYWLLKSSSNFANVEPVIHHLRSKYGPIVTLHIGSRPAIFITTHEAAHRALVRNGTVFAGRPAALETTRIFFSNQCTVSSAPYDLVWRLLRQNLMSIIHPSRLKMYSRGRRWAYNLLKDKILDEADFGNKAIHVVHNFQFVMFGLLSYMCFGVKFDGKTIKDIESVQQALLLNFVRFNKLNFMPTISKIVFRKLWKELLQIRRNQVNVILSIIKARHEWLMSKKANNEFEDEECILSYVDSLMDLQLPDGGGRKLTDDEKVSLCSEFLLGGTDTSTTTLQWVMANLVKNQDIQKKLLDEINSVVKPKQDIAEDDLIKMPYLKAVVLETLRRHPPSHFILPRAVLKDIQMDGYDIPKDAMVNFTVAEMSRDPNVWERPMEFRPERFIQTGQQEVKFDIKGVRGIQMMPFGAGRRICPAINVSLLHVEYFVANLVRDFQWKLGDQNEVDLTEKQAFTMVMKYPLFTQISPRINSHVP</sequence>
<dbReference type="Pfam" id="PF00067">
    <property type="entry name" value="p450"/>
    <property type="match status" value="1"/>
</dbReference>
<dbReference type="CDD" id="cd11075">
    <property type="entry name" value="CYP77_89"/>
    <property type="match status" value="1"/>
</dbReference>
<evidence type="ECO:0000256" key="13">
    <source>
        <dbReference type="RuleBase" id="RU000461"/>
    </source>
</evidence>
<keyword evidence="9 12" id="KW-0408">Iron</keyword>
<proteinExistence type="inferred from homology"/>
<dbReference type="EMBL" id="PJQY01000089">
    <property type="protein sequence ID" value="PQQ18995.1"/>
    <property type="molecule type" value="Genomic_DNA"/>
</dbReference>
<protein>
    <submittedName>
        <fullName evidence="14">Cytochrome P450 89A2</fullName>
    </submittedName>
</protein>
<dbReference type="InterPro" id="IPR017972">
    <property type="entry name" value="Cyt_P450_CS"/>
</dbReference>
<gene>
    <name evidence="14" type="ORF">Pyn_27337</name>
</gene>
<evidence type="ECO:0000256" key="1">
    <source>
        <dbReference type="ARBA" id="ARBA00001971"/>
    </source>
</evidence>
<evidence type="ECO:0000256" key="6">
    <source>
        <dbReference type="ARBA" id="ARBA00022723"/>
    </source>
</evidence>
<keyword evidence="10 13" id="KW-0503">Monooxygenase</keyword>
<dbReference type="Gene3D" id="1.10.630.10">
    <property type="entry name" value="Cytochrome P450"/>
    <property type="match status" value="1"/>
</dbReference>
<comment type="subcellular location">
    <subcellularLocation>
        <location evidence="2">Membrane</location>
        <topology evidence="2">Single-pass membrane protein</topology>
    </subcellularLocation>
</comment>
<keyword evidence="11" id="KW-0472">Membrane</keyword>
<comment type="cofactor">
    <cofactor evidence="1 12">
        <name>heme</name>
        <dbReference type="ChEBI" id="CHEBI:30413"/>
    </cofactor>
</comment>
<feature type="binding site" description="axial binding residue" evidence="12">
    <location>
        <position position="456"/>
    </location>
    <ligand>
        <name>heme</name>
        <dbReference type="ChEBI" id="CHEBI:30413"/>
    </ligand>
    <ligandPart>
        <name>Fe</name>
        <dbReference type="ChEBI" id="CHEBI:18248"/>
    </ligandPart>
</feature>
<evidence type="ECO:0000256" key="12">
    <source>
        <dbReference type="PIRSR" id="PIRSR602401-1"/>
    </source>
</evidence>
<keyword evidence="5" id="KW-0812">Transmembrane</keyword>
<evidence type="ECO:0000256" key="4">
    <source>
        <dbReference type="ARBA" id="ARBA00022617"/>
    </source>
</evidence>
<dbReference type="Proteomes" id="UP000250321">
    <property type="component" value="Unassembled WGS sequence"/>
</dbReference>
<dbReference type="GO" id="GO:0016709">
    <property type="term" value="F:oxidoreductase activity, acting on paired donors, with incorporation or reduction of molecular oxygen, NAD(P)H as one donor, and incorporation of one atom of oxygen"/>
    <property type="evidence" value="ECO:0007669"/>
    <property type="project" value="TreeGrafter"/>
</dbReference>
<name>A0A314ZGM5_PRUYE</name>
<keyword evidence="4 12" id="KW-0349">Heme</keyword>
<evidence type="ECO:0000256" key="7">
    <source>
        <dbReference type="ARBA" id="ARBA00022989"/>
    </source>
</evidence>
<dbReference type="FunFam" id="1.10.630.10:FF:000012">
    <property type="entry name" value="Cytochrome P450 family protein"/>
    <property type="match status" value="1"/>
</dbReference>
<reference evidence="14 15" key="1">
    <citation type="submission" date="2018-02" db="EMBL/GenBank/DDBJ databases">
        <title>Draft genome of wild Prunus yedoensis var. nudiflora.</title>
        <authorList>
            <person name="Baek S."/>
            <person name="Kim J.-H."/>
            <person name="Choi K."/>
            <person name="Kim G.-B."/>
            <person name="Cho A."/>
            <person name="Jang H."/>
            <person name="Shin C.-H."/>
            <person name="Yu H.-J."/>
            <person name="Mun J.-H."/>
        </authorList>
    </citation>
    <scope>NUCLEOTIDE SEQUENCE [LARGE SCALE GENOMIC DNA]</scope>
    <source>
        <strain evidence="15">cv. Jeju island</strain>
        <tissue evidence="14">Leaf</tissue>
    </source>
</reference>
<dbReference type="PROSITE" id="PS00086">
    <property type="entry name" value="CYTOCHROME_P450"/>
    <property type="match status" value="1"/>
</dbReference>
<dbReference type="InterPro" id="IPR001128">
    <property type="entry name" value="Cyt_P450"/>
</dbReference>
<evidence type="ECO:0000313" key="15">
    <source>
        <dbReference type="Proteomes" id="UP000250321"/>
    </source>
</evidence>
<keyword evidence="15" id="KW-1185">Reference proteome</keyword>
<dbReference type="SUPFAM" id="SSF48264">
    <property type="entry name" value="Cytochrome P450"/>
    <property type="match status" value="1"/>
</dbReference>
<dbReference type="InterPro" id="IPR002401">
    <property type="entry name" value="Cyt_P450_E_grp-I"/>
</dbReference>
<dbReference type="PANTHER" id="PTHR24298">
    <property type="entry name" value="FLAVONOID 3'-MONOOXYGENASE-RELATED"/>
    <property type="match status" value="1"/>
</dbReference>
<dbReference type="GO" id="GO:0020037">
    <property type="term" value="F:heme binding"/>
    <property type="evidence" value="ECO:0007669"/>
    <property type="project" value="InterPro"/>
</dbReference>
<dbReference type="PANTHER" id="PTHR24298:SF835">
    <property type="entry name" value="P450, PUTATIVE-RELATED"/>
    <property type="match status" value="1"/>
</dbReference>
<evidence type="ECO:0000256" key="9">
    <source>
        <dbReference type="ARBA" id="ARBA00023004"/>
    </source>
</evidence>
<dbReference type="AlphaFoldDB" id="A0A314ZGM5"/>
<evidence type="ECO:0000256" key="8">
    <source>
        <dbReference type="ARBA" id="ARBA00023002"/>
    </source>
</evidence>
<dbReference type="PRINTS" id="PR00463">
    <property type="entry name" value="EP450I"/>
</dbReference>
<dbReference type="InterPro" id="IPR051103">
    <property type="entry name" value="Plant_metabolite_P450s"/>
</dbReference>
<evidence type="ECO:0000313" key="14">
    <source>
        <dbReference type="EMBL" id="PQQ18995.1"/>
    </source>
</evidence>
<dbReference type="PRINTS" id="PR00385">
    <property type="entry name" value="P450"/>
</dbReference>
<evidence type="ECO:0000256" key="3">
    <source>
        <dbReference type="ARBA" id="ARBA00010617"/>
    </source>
</evidence>
<comment type="caution">
    <text evidence="14">The sequence shown here is derived from an EMBL/GenBank/DDBJ whole genome shotgun (WGS) entry which is preliminary data.</text>
</comment>
<dbReference type="InterPro" id="IPR036396">
    <property type="entry name" value="Cyt_P450_sf"/>
</dbReference>
<organism evidence="14 15">
    <name type="scientific">Prunus yedoensis var. nudiflora</name>
    <dbReference type="NCBI Taxonomy" id="2094558"/>
    <lineage>
        <taxon>Eukaryota</taxon>
        <taxon>Viridiplantae</taxon>
        <taxon>Streptophyta</taxon>
        <taxon>Embryophyta</taxon>
        <taxon>Tracheophyta</taxon>
        <taxon>Spermatophyta</taxon>
        <taxon>Magnoliopsida</taxon>
        <taxon>eudicotyledons</taxon>
        <taxon>Gunneridae</taxon>
        <taxon>Pentapetalae</taxon>
        <taxon>rosids</taxon>
        <taxon>fabids</taxon>
        <taxon>Rosales</taxon>
        <taxon>Rosaceae</taxon>
        <taxon>Amygdaloideae</taxon>
        <taxon>Amygdaleae</taxon>
        <taxon>Prunus</taxon>
    </lineage>
</organism>
<keyword evidence="6 12" id="KW-0479">Metal-binding</keyword>
<accession>A0A314ZGM5</accession>
<dbReference type="OrthoDB" id="1055148at2759"/>